<evidence type="ECO:0000313" key="2">
    <source>
        <dbReference type="Proteomes" id="UP000638560"/>
    </source>
</evidence>
<dbReference type="CDD" id="cd01637">
    <property type="entry name" value="IMPase_like"/>
    <property type="match status" value="1"/>
</dbReference>
<dbReference type="Gene3D" id="3.40.190.80">
    <property type="match status" value="1"/>
</dbReference>
<dbReference type="EMBL" id="JADPUN010000069">
    <property type="protein sequence ID" value="MBF9128277.1"/>
    <property type="molecule type" value="Genomic_DNA"/>
</dbReference>
<dbReference type="RefSeq" id="WP_196199942.1">
    <property type="nucleotide sequence ID" value="NZ_JADPUN010000069.1"/>
</dbReference>
<dbReference type="PANTHER" id="PTHR20854">
    <property type="entry name" value="INOSITOL MONOPHOSPHATASE"/>
    <property type="match status" value="1"/>
</dbReference>
<reference evidence="1 2" key="1">
    <citation type="submission" date="2020-11" db="EMBL/GenBank/DDBJ databases">
        <title>A novel isolate from a Black sea contaminated sediment with potential to produce alkanes: Plantactinospora alkalitolerans sp. nov.</title>
        <authorList>
            <person name="Carro L."/>
            <person name="Veyisoglu A."/>
            <person name="Guven K."/>
            <person name="Schumann P."/>
            <person name="Klenk H.-P."/>
            <person name="Sahin N."/>
        </authorList>
    </citation>
    <scope>NUCLEOTIDE SEQUENCE [LARGE SCALE GENOMIC DNA]</scope>
    <source>
        <strain evidence="1 2">S1510</strain>
    </source>
</reference>
<keyword evidence="2" id="KW-1185">Reference proteome</keyword>
<sequence length="258" mass="27599">MRRAAADAILPMFQRLHDSDVTEKAPGEVVTVADRRAEELLDAGLRRLLPDSEVVGEEGVAADPMVLERLAGPAEVWLVDPLDGTANFAAGRQPFAVMVALRRAGITELSWILDPIADTLLVARAGAGAYRDGVAVRSAAEPLPVETLRGVVPTRFLPPDLRETILAGAPRVGAILPGQHCAGREYPDIIAGRQHFAIFWRTLPWDHVPGTLLVEEAGGVVRRLDGSAYDPADDRAGLLVAANEQIWDAVHGALLTPA</sequence>
<organism evidence="1 2">
    <name type="scientific">Plantactinospora alkalitolerans</name>
    <dbReference type="NCBI Taxonomy" id="2789879"/>
    <lineage>
        <taxon>Bacteria</taxon>
        <taxon>Bacillati</taxon>
        <taxon>Actinomycetota</taxon>
        <taxon>Actinomycetes</taxon>
        <taxon>Micromonosporales</taxon>
        <taxon>Micromonosporaceae</taxon>
        <taxon>Plantactinospora</taxon>
    </lineage>
</organism>
<dbReference type="InterPro" id="IPR000760">
    <property type="entry name" value="Inositol_monophosphatase-like"/>
</dbReference>
<comment type="caution">
    <text evidence="1">The sequence shown here is derived from an EMBL/GenBank/DDBJ whole genome shotgun (WGS) entry which is preliminary data.</text>
</comment>
<accession>A0ABS0GQU1</accession>
<dbReference type="Pfam" id="PF00459">
    <property type="entry name" value="Inositol_P"/>
    <property type="match status" value="1"/>
</dbReference>
<proteinExistence type="predicted"/>
<evidence type="ECO:0000313" key="1">
    <source>
        <dbReference type="EMBL" id="MBF9128277.1"/>
    </source>
</evidence>
<dbReference type="PANTHER" id="PTHR20854:SF4">
    <property type="entry name" value="INOSITOL-1-MONOPHOSPHATASE-RELATED"/>
    <property type="match status" value="1"/>
</dbReference>
<dbReference type="PRINTS" id="PR00377">
    <property type="entry name" value="IMPHPHTASES"/>
</dbReference>
<dbReference type="Gene3D" id="3.30.540.10">
    <property type="entry name" value="Fructose-1,6-Bisphosphatase, subunit A, domain 1"/>
    <property type="match status" value="1"/>
</dbReference>
<dbReference type="SUPFAM" id="SSF56655">
    <property type="entry name" value="Carbohydrate phosphatase"/>
    <property type="match status" value="1"/>
</dbReference>
<dbReference type="Proteomes" id="UP000638560">
    <property type="component" value="Unassembled WGS sequence"/>
</dbReference>
<gene>
    <name evidence="1" type="ORF">I0C86_04595</name>
</gene>
<protein>
    <submittedName>
        <fullName evidence="1">Inositol monophosphatase family protein</fullName>
    </submittedName>
</protein>
<name>A0ABS0GQU1_9ACTN</name>